<feature type="region of interest" description="Disordered" evidence="1">
    <location>
        <begin position="31"/>
        <end position="52"/>
    </location>
</feature>
<dbReference type="PANTHER" id="PTHR15715:SF37">
    <property type="entry name" value="LD47843P"/>
    <property type="match status" value="1"/>
</dbReference>
<dbReference type="InterPro" id="IPR000253">
    <property type="entry name" value="FHA_dom"/>
</dbReference>
<dbReference type="AlphaFoldDB" id="A0AAD7BGP6"/>
<protein>
    <recommendedName>
        <fullName evidence="2">FHA domain-containing protein</fullName>
    </recommendedName>
</protein>
<feature type="non-terminal residue" evidence="3">
    <location>
        <position position="1"/>
    </location>
</feature>
<feature type="domain" description="FHA" evidence="2">
    <location>
        <begin position="1"/>
        <end position="42"/>
    </location>
</feature>
<name>A0AAD7BGP6_MYCRO</name>
<evidence type="ECO:0000259" key="2">
    <source>
        <dbReference type="PROSITE" id="PS50006"/>
    </source>
</evidence>
<dbReference type="InterPro" id="IPR051176">
    <property type="entry name" value="Cent_Immune-Sig_Mod"/>
</dbReference>
<dbReference type="Proteomes" id="UP001221757">
    <property type="component" value="Unassembled WGS sequence"/>
</dbReference>
<dbReference type="PROSITE" id="PS50006">
    <property type="entry name" value="FHA_DOMAIN"/>
    <property type="match status" value="1"/>
</dbReference>
<dbReference type="Gene3D" id="2.60.200.20">
    <property type="match status" value="1"/>
</dbReference>
<organism evidence="3 4">
    <name type="scientific">Mycena rosella</name>
    <name type="common">Pink bonnet</name>
    <name type="synonym">Agaricus rosellus</name>
    <dbReference type="NCBI Taxonomy" id="1033263"/>
    <lineage>
        <taxon>Eukaryota</taxon>
        <taxon>Fungi</taxon>
        <taxon>Dikarya</taxon>
        <taxon>Basidiomycota</taxon>
        <taxon>Agaricomycotina</taxon>
        <taxon>Agaricomycetes</taxon>
        <taxon>Agaricomycetidae</taxon>
        <taxon>Agaricales</taxon>
        <taxon>Marasmiineae</taxon>
        <taxon>Mycenaceae</taxon>
        <taxon>Mycena</taxon>
    </lineage>
</organism>
<dbReference type="EMBL" id="JARKIE010000701">
    <property type="protein sequence ID" value="KAJ7620662.1"/>
    <property type="molecule type" value="Genomic_DNA"/>
</dbReference>
<reference evidence="3" key="1">
    <citation type="submission" date="2023-03" db="EMBL/GenBank/DDBJ databases">
        <title>Massive genome expansion in bonnet fungi (Mycena s.s.) driven by repeated elements and novel gene families across ecological guilds.</title>
        <authorList>
            <consortium name="Lawrence Berkeley National Laboratory"/>
            <person name="Harder C.B."/>
            <person name="Miyauchi S."/>
            <person name="Viragh M."/>
            <person name="Kuo A."/>
            <person name="Thoen E."/>
            <person name="Andreopoulos B."/>
            <person name="Lu D."/>
            <person name="Skrede I."/>
            <person name="Drula E."/>
            <person name="Henrissat B."/>
            <person name="Morin E."/>
            <person name="Kohler A."/>
            <person name="Barry K."/>
            <person name="LaButti K."/>
            <person name="Morin E."/>
            <person name="Salamov A."/>
            <person name="Lipzen A."/>
            <person name="Mereny Z."/>
            <person name="Hegedus B."/>
            <person name="Baldrian P."/>
            <person name="Stursova M."/>
            <person name="Weitz H."/>
            <person name="Taylor A."/>
            <person name="Grigoriev I.V."/>
            <person name="Nagy L.G."/>
            <person name="Martin F."/>
            <person name="Kauserud H."/>
        </authorList>
    </citation>
    <scope>NUCLEOTIDE SEQUENCE</scope>
    <source>
        <strain evidence="3">CBHHK067</strain>
    </source>
</reference>
<evidence type="ECO:0000256" key="1">
    <source>
        <dbReference type="SAM" id="MobiDB-lite"/>
    </source>
</evidence>
<evidence type="ECO:0000313" key="4">
    <source>
        <dbReference type="Proteomes" id="UP001221757"/>
    </source>
</evidence>
<dbReference type="PANTHER" id="PTHR15715">
    <property type="entry name" value="CENTROSOMAL PROTEIN OF 170 KDA"/>
    <property type="match status" value="1"/>
</dbReference>
<comment type="caution">
    <text evidence="3">The sequence shown here is derived from an EMBL/GenBank/DDBJ whole genome shotgun (WGS) entry which is preliminary data.</text>
</comment>
<dbReference type="InterPro" id="IPR008984">
    <property type="entry name" value="SMAD_FHA_dom_sf"/>
</dbReference>
<sequence length="52" mass="5870">NCVFESRVLSRHHAEAWLEEGDTIFIKDANSSNETFVNGERQSAEGVESEPF</sequence>
<feature type="non-terminal residue" evidence="3">
    <location>
        <position position="52"/>
    </location>
</feature>
<proteinExistence type="predicted"/>
<dbReference type="Pfam" id="PF00498">
    <property type="entry name" value="FHA"/>
    <property type="match status" value="1"/>
</dbReference>
<gene>
    <name evidence="3" type="ORF">B0H17DRAFT_861699</name>
</gene>
<accession>A0AAD7BGP6</accession>
<keyword evidence="4" id="KW-1185">Reference proteome</keyword>
<evidence type="ECO:0000313" key="3">
    <source>
        <dbReference type="EMBL" id="KAJ7620662.1"/>
    </source>
</evidence>
<dbReference type="SUPFAM" id="SSF49879">
    <property type="entry name" value="SMAD/FHA domain"/>
    <property type="match status" value="1"/>
</dbReference>